<proteinExistence type="predicted"/>
<dbReference type="eggNOG" id="COG4585">
    <property type="taxonomic scope" value="Bacteria"/>
</dbReference>
<keyword evidence="9" id="KW-0808">Transferase</keyword>
<dbReference type="PATRIC" id="fig|1249627.3.peg.2837"/>
<dbReference type="Gene3D" id="1.20.5.1930">
    <property type="match status" value="1"/>
</dbReference>
<dbReference type="Pfam" id="PF07730">
    <property type="entry name" value="HisKA_3"/>
    <property type="match status" value="1"/>
</dbReference>
<evidence type="ECO:0000256" key="10">
    <source>
        <dbReference type="ARBA" id="ARBA00022723"/>
    </source>
</evidence>
<keyword evidence="12 20" id="KW-0418">Kinase</keyword>
<dbReference type="GO" id="GO:0046983">
    <property type="term" value="F:protein dimerization activity"/>
    <property type="evidence" value="ECO:0007669"/>
    <property type="project" value="InterPro"/>
</dbReference>
<dbReference type="EC" id="2.7.13.3" evidence="4"/>
<dbReference type="GO" id="GO:0005737">
    <property type="term" value="C:cytoplasm"/>
    <property type="evidence" value="ECO:0007669"/>
    <property type="project" value="UniProtKB-SubCell"/>
</dbReference>
<dbReference type="GO" id="GO:0046872">
    <property type="term" value="F:metal ion binding"/>
    <property type="evidence" value="ECO:0007669"/>
    <property type="project" value="UniProtKB-KW"/>
</dbReference>
<keyword evidence="11" id="KW-0547">Nucleotide-binding</keyword>
<evidence type="ECO:0000313" key="21">
    <source>
        <dbReference type="Proteomes" id="UP000019460"/>
    </source>
</evidence>
<evidence type="ECO:0000256" key="18">
    <source>
        <dbReference type="ARBA" id="ARBA00030800"/>
    </source>
</evidence>
<protein>
    <recommendedName>
        <fullName evidence="5">Oxygen sensor histidine kinase NreB</fullName>
        <ecNumber evidence="4">2.7.13.3</ecNumber>
    </recommendedName>
    <alternativeName>
        <fullName evidence="18">Nitrogen regulation protein B</fullName>
    </alternativeName>
</protein>
<dbReference type="InterPro" id="IPR005467">
    <property type="entry name" value="His_kinase_dom"/>
</dbReference>
<gene>
    <name evidence="20" type="ORF">D779_2672</name>
</gene>
<keyword evidence="6" id="KW-0004">4Fe-4S</keyword>
<feature type="domain" description="Histidine kinase" evidence="19">
    <location>
        <begin position="192"/>
        <end position="280"/>
    </location>
</feature>
<keyword evidence="16" id="KW-0411">Iron-sulfur</keyword>
<dbReference type="SUPFAM" id="SSF55874">
    <property type="entry name" value="ATPase domain of HSP90 chaperone/DNA topoisomerase II/histidine kinase"/>
    <property type="match status" value="1"/>
</dbReference>
<evidence type="ECO:0000256" key="1">
    <source>
        <dbReference type="ARBA" id="ARBA00000085"/>
    </source>
</evidence>
<dbReference type="Gene3D" id="3.30.565.10">
    <property type="entry name" value="Histidine kinase-like ATPase, C-terminal domain"/>
    <property type="match status" value="1"/>
</dbReference>
<name>W9VC29_9GAMM</name>
<keyword evidence="14" id="KW-0408">Iron</keyword>
<evidence type="ECO:0000256" key="15">
    <source>
        <dbReference type="ARBA" id="ARBA00023012"/>
    </source>
</evidence>
<dbReference type="GO" id="GO:0051539">
    <property type="term" value="F:4 iron, 4 sulfur cluster binding"/>
    <property type="evidence" value="ECO:0007669"/>
    <property type="project" value="UniProtKB-KW"/>
</dbReference>
<dbReference type="Pfam" id="PF02518">
    <property type="entry name" value="HATPase_c"/>
    <property type="match status" value="1"/>
</dbReference>
<dbReference type="InterPro" id="IPR004358">
    <property type="entry name" value="Sig_transdc_His_kin-like_C"/>
</dbReference>
<keyword evidence="8" id="KW-0597">Phosphoprotein</keyword>
<comment type="subcellular location">
    <subcellularLocation>
        <location evidence="3">Cytoplasm</location>
    </subcellularLocation>
</comment>
<evidence type="ECO:0000256" key="6">
    <source>
        <dbReference type="ARBA" id="ARBA00022485"/>
    </source>
</evidence>
<sequence>MSAVRLGHRSAILLPLRVGETSSGVLGIFASMPGAFEAQESSLLTDLVEDFSSCIHGLRERAAAARLSLRLREEAEREIRSRLAAALHDGVSQTLLALNVELAQARSMLRRGAPLDSGTLDRLVVGSRNALDQLRDVNVELRPAPLTLHSFTAAVFDQCNESAELAGLPVIFHADETPLVLAESVKLQCFLAFREALCNAVHHAHASRIDVYLRARPKGCLTLAIVDDGIGLAPRSSSERRSGMGLSILRERIDAVRGRVDLRSRHGRGTLVRIRIPLAPTAMP</sequence>
<evidence type="ECO:0000256" key="12">
    <source>
        <dbReference type="ARBA" id="ARBA00022777"/>
    </source>
</evidence>
<comment type="function">
    <text evidence="17">Member of the two-component regulatory system NreB/NreC involved in the control of dissimilatory nitrate/nitrite reduction in response to oxygen. NreB functions as a direct oxygen sensor histidine kinase which is autophosphorylated, in the absence of oxygen, probably at the conserved histidine residue, and transfers its phosphate group probably to a conserved aspartate residue of NreC. NreB/NreC activates the expression of the nitrate (narGHJI) and nitrite (nir) reductase operons, as well as the putative nitrate transporter gene narT.</text>
</comment>
<dbReference type="InterPro" id="IPR003594">
    <property type="entry name" value="HATPase_dom"/>
</dbReference>
<dbReference type="PROSITE" id="PS50109">
    <property type="entry name" value="HIS_KIN"/>
    <property type="match status" value="1"/>
</dbReference>
<comment type="cofactor">
    <cofactor evidence="2">
        <name>[4Fe-4S] cluster</name>
        <dbReference type="ChEBI" id="CHEBI:49883"/>
    </cofactor>
</comment>
<accession>W9VC29</accession>
<dbReference type="PANTHER" id="PTHR24421">
    <property type="entry name" value="NITRATE/NITRITE SENSOR PROTEIN NARX-RELATED"/>
    <property type="match status" value="1"/>
</dbReference>
<dbReference type="PANTHER" id="PTHR24421:SF10">
    <property type="entry name" value="NITRATE_NITRITE SENSOR PROTEIN NARQ"/>
    <property type="match status" value="1"/>
</dbReference>
<evidence type="ECO:0000259" key="19">
    <source>
        <dbReference type="PROSITE" id="PS50109"/>
    </source>
</evidence>
<dbReference type="SMART" id="SM00387">
    <property type="entry name" value="HATPase_c"/>
    <property type="match status" value="1"/>
</dbReference>
<dbReference type="CDD" id="cd16917">
    <property type="entry name" value="HATPase_UhpB-NarQ-NarX-like"/>
    <property type="match status" value="1"/>
</dbReference>
<comment type="catalytic activity">
    <reaction evidence="1">
        <text>ATP + protein L-histidine = ADP + protein N-phospho-L-histidine.</text>
        <dbReference type="EC" id="2.7.13.3"/>
    </reaction>
</comment>
<evidence type="ECO:0000256" key="5">
    <source>
        <dbReference type="ARBA" id="ARBA00017322"/>
    </source>
</evidence>
<evidence type="ECO:0000256" key="4">
    <source>
        <dbReference type="ARBA" id="ARBA00012438"/>
    </source>
</evidence>
<dbReference type="GO" id="GO:0005524">
    <property type="term" value="F:ATP binding"/>
    <property type="evidence" value="ECO:0007669"/>
    <property type="project" value="UniProtKB-KW"/>
</dbReference>
<dbReference type="InterPro" id="IPR050482">
    <property type="entry name" value="Sensor_HK_TwoCompSys"/>
</dbReference>
<evidence type="ECO:0000256" key="16">
    <source>
        <dbReference type="ARBA" id="ARBA00023014"/>
    </source>
</evidence>
<comment type="caution">
    <text evidence="20">The sequence shown here is derived from an EMBL/GenBank/DDBJ whole genome shotgun (WGS) entry which is preliminary data.</text>
</comment>
<dbReference type="AlphaFoldDB" id="W9VC29"/>
<evidence type="ECO:0000313" key="20">
    <source>
        <dbReference type="EMBL" id="EXJ14531.1"/>
    </source>
</evidence>
<evidence type="ECO:0000256" key="17">
    <source>
        <dbReference type="ARBA" id="ARBA00024827"/>
    </source>
</evidence>
<evidence type="ECO:0000256" key="9">
    <source>
        <dbReference type="ARBA" id="ARBA00022679"/>
    </source>
</evidence>
<keyword evidence="13" id="KW-0067">ATP-binding</keyword>
<evidence type="ECO:0000256" key="3">
    <source>
        <dbReference type="ARBA" id="ARBA00004496"/>
    </source>
</evidence>
<reference evidence="20 21" key="1">
    <citation type="submission" date="2012-11" db="EMBL/GenBank/DDBJ databases">
        <title>Genome assembly of Thiorhodococcus sp. AK35.</title>
        <authorList>
            <person name="Nupur N."/>
            <person name="Khatri I."/>
            <person name="Subramanian S."/>
            <person name="Pinnaka A."/>
        </authorList>
    </citation>
    <scope>NUCLEOTIDE SEQUENCE [LARGE SCALE GENOMIC DNA]</scope>
    <source>
        <strain evidence="20 21">AK35</strain>
    </source>
</reference>
<evidence type="ECO:0000256" key="7">
    <source>
        <dbReference type="ARBA" id="ARBA00022490"/>
    </source>
</evidence>
<organism evidence="20 21">
    <name type="scientific">Imhoffiella purpurea</name>
    <dbReference type="NCBI Taxonomy" id="1249627"/>
    <lineage>
        <taxon>Bacteria</taxon>
        <taxon>Pseudomonadati</taxon>
        <taxon>Pseudomonadota</taxon>
        <taxon>Gammaproteobacteria</taxon>
        <taxon>Chromatiales</taxon>
        <taxon>Chromatiaceae</taxon>
        <taxon>Imhoffiella</taxon>
    </lineage>
</organism>
<evidence type="ECO:0000256" key="11">
    <source>
        <dbReference type="ARBA" id="ARBA00022741"/>
    </source>
</evidence>
<dbReference type="InterPro" id="IPR011712">
    <property type="entry name" value="Sig_transdc_His_kin_sub3_dim/P"/>
</dbReference>
<keyword evidence="7" id="KW-0963">Cytoplasm</keyword>
<evidence type="ECO:0000256" key="13">
    <source>
        <dbReference type="ARBA" id="ARBA00022840"/>
    </source>
</evidence>
<dbReference type="STRING" id="1249627.D779_2672"/>
<keyword evidence="15" id="KW-0902">Two-component regulatory system</keyword>
<evidence type="ECO:0000256" key="8">
    <source>
        <dbReference type="ARBA" id="ARBA00022553"/>
    </source>
</evidence>
<evidence type="ECO:0000256" key="2">
    <source>
        <dbReference type="ARBA" id="ARBA00001966"/>
    </source>
</evidence>
<dbReference type="Proteomes" id="UP000019460">
    <property type="component" value="Unassembled WGS sequence"/>
</dbReference>
<evidence type="ECO:0000256" key="14">
    <source>
        <dbReference type="ARBA" id="ARBA00023004"/>
    </source>
</evidence>
<keyword evidence="10" id="KW-0479">Metal-binding</keyword>
<dbReference type="InterPro" id="IPR036890">
    <property type="entry name" value="HATPase_C_sf"/>
</dbReference>
<dbReference type="EMBL" id="AONC01000040">
    <property type="protein sequence ID" value="EXJ14531.1"/>
    <property type="molecule type" value="Genomic_DNA"/>
</dbReference>
<keyword evidence="21" id="KW-1185">Reference proteome</keyword>
<dbReference type="PRINTS" id="PR00344">
    <property type="entry name" value="BCTRLSENSOR"/>
</dbReference>
<dbReference type="GO" id="GO:0000155">
    <property type="term" value="F:phosphorelay sensor kinase activity"/>
    <property type="evidence" value="ECO:0007669"/>
    <property type="project" value="InterPro"/>
</dbReference>
<dbReference type="GO" id="GO:0016020">
    <property type="term" value="C:membrane"/>
    <property type="evidence" value="ECO:0007669"/>
    <property type="project" value="InterPro"/>
</dbReference>